<evidence type="ECO:0000256" key="1">
    <source>
        <dbReference type="ARBA" id="ARBA00010701"/>
    </source>
</evidence>
<dbReference type="GO" id="GO:0016042">
    <property type="term" value="P:lipid catabolic process"/>
    <property type="evidence" value="ECO:0007669"/>
    <property type="project" value="UniProtKB-KW"/>
</dbReference>
<dbReference type="EnsemblMetazoa" id="XM_031920984">
    <property type="protein sequence ID" value="XP_031776844"/>
    <property type="gene ID" value="LOC116415783"/>
</dbReference>
<evidence type="ECO:0000256" key="3">
    <source>
        <dbReference type="ARBA" id="ARBA00022801"/>
    </source>
</evidence>
<dbReference type="InterPro" id="IPR006693">
    <property type="entry name" value="AB_hydrolase_lipase"/>
</dbReference>
<evidence type="ECO:0000313" key="9">
    <source>
        <dbReference type="Proteomes" id="UP000002358"/>
    </source>
</evidence>
<dbReference type="InterPro" id="IPR029058">
    <property type="entry name" value="AB_hydrolase_fold"/>
</dbReference>
<dbReference type="SUPFAM" id="SSF53474">
    <property type="entry name" value="alpha/beta-Hydrolases"/>
    <property type="match status" value="1"/>
</dbReference>
<dbReference type="AlphaFoldDB" id="A0A7M7PTS5"/>
<keyword evidence="4" id="KW-0442">Lipid degradation</keyword>
<dbReference type="KEGG" id="nvi:116415783"/>
<evidence type="ECO:0000256" key="5">
    <source>
        <dbReference type="ARBA" id="ARBA00023098"/>
    </source>
</evidence>
<evidence type="ECO:0000256" key="4">
    <source>
        <dbReference type="ARBA" id="ARBA00022963"/>
    </source>
</evidence>
<dbReference type="Gene3D" id="3.40.50.1820">
    <property type="entry name" value="alpha/beta hydrolase"/>
    <property type="match status" value="2"/>
</dbReference>
<reference evidence="8" key="1">
    <citation type="submission" date="2021-01" db="UniProtKB">
        <authorList>
            <consortium name="EnsemblMetazoa"/>
        </authorList>
    </citation>
    <scope>IDENTIFICATION</scope>
</reference>
<name>A0A7M7PTS5_NASVI</name>
<dbReference type="InParanoid" id="A0A7M7PTS5"/>
<dbReference type="GeneID" id="116415783"/>
<organism evidence="8 9">
    <name type="scientific">Nasonia vitripennis</name>
    <name type="common">Parasitic wasp</name>
    <dbReference type="NCBI Taxonomy" id="7425"/>
    <lineage>
        <taxon>Eukaryota</taxon>
        <taxon>Metazoa</taxon>
        <taxon>Ecdysozoa</taxon>
        <taxon>Arthropoda</taxon>
        <taxon>Hexapoda</taxon>
        <taxon>Insecta</taxon>
        <taxon>Pterygota</taxon>
        <taxon>Neoptera</taxon>
        <taxon>Endopterygota</taxon>
        <taxon>Hymenoptera</taxon>
        <taxon>Apocrita</taxon>
        <taxon>Proctotrupomorpha</taxon>
        <taxon>Chalcidoidea</taxon>
        <taxon>Pteromalidae</taxon>
        <taxon>Pteromalinae</taxon>
        <taxon>Nasonia</taxon>
    </lineage>
</organism>
<keyword evidence="3" id="KW-0378">Hydrolase</keyword>
<dbReference type="GO" id="GO:0016787">
    <property type="term" value="F:hydrolase activity"/>
    <property type="evidence" value="ECO:0007669"/>
    <property type="project" value="UniProtKB-KW"/>
</dbReference>
<keyword evidence="5" id="KW-0443">Lipid metabolism</keyword>
<sequence>MIRKQGYIAEEHLILTEDGYLLTLHRIPGSTGSPIVLLEHGLLLSSFDYTANGKDEALAFFLADKGYDVWMGNLRGNIYSRCHIKYLTTDNRFWNFSFHEMGIYDLPAQIKYITDMKNDDIVYVGHSMGTTTFYVMAIERPDIASKIKAMFGLAPVAFVNHIKGVTAILVPLASFFNKFRYFDYGKKGNRIMYNSSAVPEYEVTKIKVPIGIFYSDNDFLATPEDARDFYKLMPYKILAYKVPDPNFSHFDFVWGMNAKNVVYKKLLSVMKDYQ</sequence>
<dbReference type="SMR" id="A0A7M7PTS5"/>
<dbReference type="OrthoDB" id="6434424at2759"/>
<feature type="domain" description="Partial AB-hydrolase lipase" evidence="7">
    <location>
        <begin position="1"/>
        <end position="53"/>
    </location>
</feature>
<evidence type="ECO:0000259" key="7">
    <source>
        <dbReference type="Pfam" id="PF04083"/>
    </source>
</evidence>
<evidence type="ECO:0000313" key="8">
    <source>
        <dbReference type="EnsemblMetazoa" id="XP_031776844"/>
    </source>
</evidence>
<keyword evidence="6" id="KW-0325">Glycoprotein</keyword>
<dbReference type="Pfam" id="PF04083">
    <property type="entry name" value="Abhydro_lipase"/>
    <property type="match status" value="1"/>
</dbReference>
<dbReference type="PANTHER" id="PTHR11005">
    <property type="entry name" value="LYSOSOMAL ACID LIPASE-RELATED"/>
    <property type="match status" value="1"/>
</dbReference>
<evidence type="ECO:0000256" key="2">
    <source>
        <dbReference type="ARBA" id="ARBA00022729"/>
    </source>
</evidence>
<keyword evidence="9" id="KW-1185">Reference proteome</keyword>
<evidence type="ECO:0000256" key="6">
    <source>
        <dbReference type="ARBA" id="ARBA00023180"/>
    </source>
</evidence>
<protein>
    <recommendedName>
        <fullName evidence="7">Partial AB-hydrolase lipase domain-containing protein</fullName>
    </recommendedName>
</protein>
<dbReference type="RefSeq" id="XP_031776844.1">
    <property type="nucleotide sequence ID" value="XM_031920984.1"/>
</dbReference>
<comment type="similarity">
    <text evidence="1">Belongs to the AB hydrolase superfamily. Lipase family.</text>
</comment>
<accession>A0A7M7PTS5</accession>
<keyword evidence="2" id="KW-0732">Signal</keyword>
<dbReference type="Proteomes" id="UP000002358">
    <property type="component" value="Chromosome 1"/>
</dbReference>
<proteinExistence type="inferred from homology"/>
<dbReference type="FunFam" id="3.40.50.1820:FF:000057">
    <property type="entry name" value="Lipase"/>
    <property type="match status" value="1"/>
</dbReference>